<protein>
    <submittedName>
        <fullName evidence="4">TetR family transcriptional regulator</fullName>
    </submittedName>
</protein>
<dbReference type="Pfam" id="PF17940">
    <property type="entry name" value="TetR_C_31"/>
    <property type="match status" value="1"/>
</dbReference>
<dbReference type="InterPro" id="IPR041583">
    <property type="entry name" value="TetR_C_31"/>
</dbReference>
<keyword evidence="1 2" id="KW-0238">DNA-binding</keyword>
<dbReference type="EMBL" id="BAHB01000101">
    <property type="protein sequence ID" value="GAB87390.1"/>
    <property type="molecule type" value="Genomic_DNA"/>
</dbReference>
<evidence type="ECO:0000313" key="4">
    <source>
        <dbReference type="EMBL" id="GAB87390.1"/>
    </source>
</evidence>
<comment type="caution">
    <text evidence="4">The sequence shown here is derived from an EMBL/GenBank/DDBJ whole genome shotgun (WGS) entry which is preliminary data.</text>
</comment>
<evidence type="ECO:0000259" key="3">
    <source>
        <dbReference type="PROSITE" id="PS50977"/>
    </source>
</evidence>
<dbReference type="PROSITE" id="PS50977">
    <property type="entry name" value="HTH_TETR_2"/>
    <property type="match status" value="1"/>
</dbReference>
<dbReference type="InterPro" id="IPR001647">
    <property type="entry name" value="HTH_TetR"/>
</dbReference>
<feature type="DNA-binding region" description="H-T-H motif" evidence="2">
    <location>
        <begin position="36"/>
        <end position="55"/>
    </location>
</feature>
<gene>
    <name evidence="4" type="ORF">GORBP_101_00180</name>
</gene>
<proteinExistence type="predicted"/>
<reference evidence="4 5" key="1">
    <citation type="submission" date="2012-08" db="EMBL/GenBank/DDBJ databases">
        <title>Whole genome shotgun sequence of Gordonia rubripertincta NBRC 101908.</title>
        <authorList>
            <person name="Takarada H."/>
            <person name="Hosoyama A."/>
            <person name="Tsuchikane K."/>
            <person name="Katsumata H."/>
            <person name="Baba S."/>
            <person name="Ohji S."/>
            <person name="Yamazaki S."/>
            <person name="Fujita N."/>
        </authorList>
    </citation>
    <scope>NUCLEOTIDE SEQUENCE [LARGE SCALE GENOMIC DNA]</scope>
    <source>
        <strain evidence="4 5">NBRC 101908</strain>
    </source>
</reference>
<keyword evidence="5" id="KW-1185">Reference proteome</keyword>
<accession>A0ABQ0HYP6</accession>
<feature type="domain" description="HTH tetR-type" evidence="3">
    <location>
        <begin position="13"/>
        <end position="73"/>
    </location>
</feature>
<name>A0ABQ0HYP6_GORRU</name>
<organism evidence="4 5">
    <name type="scientific">Gordonia rubripertincta NBRC 101908</name>
    <dbReference type="NCBI Taxonomy" id="1077975"/>
    <lineage>
        <taxon>Bacteria</taxon>
        <taxon>Bacillati</taxon>
        <taxon>Actinomycetota</taxon>
        <taxon>Actinomycetes</taxon>
        <taxon>Mycobacteriales</taxon>
        <taxon>Gordoniaceae</taxon>
        <taxon>Gordonia</taxon>
    </lineage>
</organism>
<evidence type="ECO:0000256" key="1">
    <source>
        <dbReference type="ARBA" id="ARBA00023125"/>
    </source>
</evidence>
<evidence type="ECO:0000256" key="2">
    <source>
        <dbReference type="PROSITE-ProRule" id="PRU00335"/>
    </source>
</evidence>
<evidence type="ECO:0000313" key="5">
    <source>
        <dbReference type="Proteomes" id="UP000010744"/>
    </source>
</evidence>
<dbReference type="Proteomes" id="UP000010744">
    <property type="component" value="Unassembled WGS sequence"/>
</dbReference>
<dbReference type="InterPro" id="IPR009057">
    <property type="entry name" value="Homeodomain-like_sf"/>
</dbReference>
<dbReference type="Gene3D" id="1.10.357.10">
    <property type="entry name" value="Tetracycline Repressor, domain 2"/>
    <property type="match status" value="1"/>
</dbReference>
<sequence>MVGAIVFAMARNDERRRALADAGLTVLATAGARGLTHRAVDREAGVPQGTTTNYFRNRAALLQGLVERIGERLAPSDEFIAARAGQSPSQKLFAEYLRNIVERLLANREVTIALIELRLEGIRRPEVAEIIGEWRRSGFAGDVAFNEQAGLPGSAREIALFHYAVDGLVLDRLTGPLMPDESLDDIVDALVDGLLPA</sequence>
<dbReference type="SUPFAM" id="SSF46689">
    <property type="entry name" value="Homeodomain-like"/>
    <property type="match status" value="1"/>
</dbReference>